<dbReference type="Gene3D" id="3.40.50.150">
    <property type="entry name" value="Vaccinia Virus protein VP39"/>
    <property type="match status" value="1"/>
</dbReference>
<sequence>MNEWLYEESWNKRAISYSNRIDGLMNEPGQSHLWRQSLQSILGEQAELEVLDIGTGTGFLAIPIAELGHCVTGLDFSEEMVRLAAEKTVAKGLDARFVIGRAEKLPFADRVFDAIVSRNLLQYITNRQIVFEEWLRVLKPGGSITLWDGDWIARNLAPYALKQTNQKRVPSRHGMIKRQGTVRVRCMKAQSSLFDEVAADLSAAGFSNIRSIEQQDQARLARISKVLLTCEKVEITAYRRSFGSCLLHSHPIAFAF</sequence>
<accession>A0ABW1V013</accession>
<organism evidence="2 3">
    <name type="scientific">Paenibacillus septentrionalis</name>
    <dbReference type="NCBI Taxonomy" id="429342"/>
    <lineage>
        <taxon>Bacteria</taxon>
        <taxon>Bacillati</taxon>
        <taxon>Bacillota</taxon>
        <taxon>Bacilli</taxon>
        <taxon>Bacillales</taxon>
        <taxon>Paenibacillaceae</taxon>
        <taxon>Paenibacillus</taxon>
    </lineage>
</organism>
<gene>
    <name evidence="2" type="ORF">ACFP56_00220</name>
</gene>
<dbReference type="Pfam" id="PF13649">
    <property type="entry name" value="Methyltransf_25"/>
    <property type="match status" value="1"/>
</dbReference>
<dbReference type="EC" id="2.1.1.-" evidence="2"/>
<dbReference type="GO" id="GO:0032259">
    <property type="term" value="P:methylation"/>
    <property type="evidence" value="ECO:0007669"/>
    <property type="project" value="UniProtKB-KW"/>
</dbReference>
<dbReference type="PANTHER" id="PTHR43591">
    <property type="entry name" value="METHYLTRANSFERASE"/>
    <property type="match status" value="1"/>
</dbReference>
<keyword evidence="2" id="KW-0808">Transferase</keyword>
<feature type="domain" description="Methyltransferase" evidence="1">
    <location>
        <begin position="50"/>
        <end position="142"/>
    </location>
</feature>
<dbReference type="SUPFAM" id="SSF53335">
    <property type="entry name" value="S-adenosyl-L-methionine-dependent methyltransferases"/>
    <property type="match status" value="1"/>
</dbReference>
<reference evidence="3" key="1">
    <citation type="journal article" date="2019" name="Int. J. Syst. Evol. Microbiol.">
        <title>The Global Catalogue of Microorganisms (GCM) 10K type strain sequencing project: providing services to taxonomists for standard genome sequencing and annotation.</title>
        <authorList>
            <consortium name="The Broad Institute Genomics Platform"/>
            <consortium name="The Broad Institute Genome Sequencing Center for Infectious Disease"/>
            <person name="Wu L."/>
            <person name="Ma J."/>
        </authorList>
    </citation>
    <scope>NUCLEOTIDE SEQUENCE [LARGE SCALE GENOMIC DNA]</scope>
    <source>
        <strain evidence="3">PCU 280</strain>
    </source>
</reference>
<dbReference type="InterPro" id="IPR041698">
    <property type="entry name" value="Methyltransf_25"/>
</dbReference>
<dbReference type="RefSeq" id="WP_379229816.1">
    <property type="nucleotide sequence ID" value="NZ_JBHSTE010000001.1"/>
</dbReference>
<evidence type="ECO:0000313" key="2">
    <source>
        <dbReference type="EMBL" id="MFC6331028.1"/>
    </source>
</evidence>
<proteinExistence type="predicted"/>
<dbReference type="InterPro" id="IPR029063">
    <property type="entry name" value="SAM-dependent_MTases_sf"/>
</dbReference>
<comment type="caution">
    <text evidence="2">The sequence shown here is derived from an EMBL/GenBank/DDBJ whole genome shotgun (WGS) entry which is preliminary data.</text>
</comment>
<dbReference type="PANTHER" id="PTHR43591:SF24">
    <property type="entry name" value="2-METHOXY-6-POLYPRENYL-1,4-BENZOQUINOL METHYLASE, MITOCHONDRIAL"/>
    <property type="match status" value="1"/>
</dbReference>
<dbReference type="EMBL" id="JBHSTE010000001">
    <property type="protein sequence ID" value="MFC6331028.1"/>
    <property type="molecule type" value="Genomic_DNA"/>
</dbReference>
<keyword evidence="2" id="KW-0489">Methyltransferase</keyword>
<evidence type="ECO:0000259" key="1">
    <source>
        <dbReference type="Pfam" id="PF13649"/>
    </source>
</evidence>
<protein>
    <submittedName>
        <fullName evidence="2">Class I SAM-dependent methyltransferase</fullName>
        <ecNumber evidence="2">2.1.1.-</ecNumber>
    </submittedName>
</protein>
<evidence type="ECO:0000313" key="3">
    <source>
        <dbReference type="Proteomes" id="UP001596233"/>
    </source>
</evidence>
<keyword evidence="3" id="KW-1185">Reference proteome</keyword>
<dbReference type="Proteomes" id="UP001596233">
    <property type="component" value="Unassembled WGS sequence"/>
</dbReference>
<dbReference type="GO" id="GO:0008168">
    <property type="term" value="F:methyltransferase activity"/>
    <property type="evidence" value="ECO:0007669"/>
    <property type="project" value="UniProtKB-KW"/>
</dbReference>
<name>A0ABW1V013_9BACL</name>
<dbReference type="CDD" id="cd02440">
    <property type="entry name" value="AdoMet_MTases"/>
    <property type="match status" value="1"/>
</dbReference>